<feature type="transmembrane region" description="Helical" evidence="1">
    <location>
        <begin position="16"/>
        <end position="35"/>
    </location>
</feature>
<organism evidence="2 3">
    <name type="scientific">Rosa chinensis</name>
    <name type="common">China rose</name>
    <dbReference type="NCBI Taxonomy" id="74649"/>
    <lineage>
        <taxon>Eukaryota</taxon>
        <taxon>Viridiplantae</taxon>
        <taxon>Streptophyta</taxon>
        <taxon>Embryophyta</taxon>
        <taxon>Tracheophyta</taxon>
        <taxon>Spermatophyta</taxon>
        <taxon>Magnoliopsida</taxon>
        <taxon>eudicotyledons</taxon>
        <taxon>Gunneridae</taxon>
        <taxon>Pentapetalae</taxon>
        <taxon>rosids</taxon>
        <taxon>fabids</taxon>
        <taxon>Rosales</taxon>
        <taxon>Rosaceae</taxon>
        <taxon>Rosoideae</taxon>
        <taxon>Rosoideae incertae sedis</taxon>
        <taxon>Rosa</taxon>
    </lineage>
</organism>
<name>A0A2P6RZW1_ROSCH</name>
<keyword evidence="1" id="KW-1133">Transmembrane helix</keyword>
<reference evidence="2 3" key="1">
    <citation type="journal article" date="2018" name="Nat. Genet.">
        <title>The Rosa genome provides new insights in the design of modern roses.</title>
        <authorList>
            <person name="Bendahmane M."/>
        </authorList>
    </citation>
    <scope>NUCLEOTIDE SEQUENCE [LARGE SCALE GENOMIC DNA]</scope>
    <source>
        <strain evidence="3">cv. Old Blush</strain>
    </source>
</reference>
<keyword evidence="1" id="KW-0472">Membrane</keyword>
<protein>
    <submittedName>
        <fullName evidence="2">Uncharacterized protein</fullName>
    </submittedName>
</protein>
<dbReference type="Gramene" id="PRQ51980">
    <property type="protein sequence ID" value="PRQ51980"/>
    <property type="gene ID" value="RchiOBHm_Chr2g0150461"/>
</dbReference>
<dbReference type="EMBL" id="PDCK01000040">
    <property type="protein sequence ID" value="PRQ51980.1"/>
    <property type="molecule type" value="Genomic_DNA"/>
</dbReference>
<evidence type="ECO:0000256" key="1">
    <source>
        <dbReference type="SAM" id="Phobius"/>
    </source>
</evidence>
<comment type="caution">
    <text evidence="2">The sequence shown here is derived from an EMBL/GenBank/DDBJ whole genome shotgun (WGS) entry which is preliminary data.</text>
</comment>
<gene>
    <name evidence="2" type="ORF">RchiOBHm_Chr2g0150461</name>
</gene>
<dbReference type="Proteomes" id="UP000238479">
    <property type="component" value="Chromosome 2"/>
</dbReference>
<proteinExistence type="predicted"/>
<sequence>MWFCIKIFSCHSQPRVIFYLLAIIVHVLCIGLYVLRYHAKKKAEEAYTETDFYRGINVNIRSHMIVDMSTKADSVVNRNTLLQFQIDKESTMVVFSL</sequence>
<evidence type="ECO:0000313" key="3">
    <source>
        <dbReference type="Proteomes" id="UP000238479"/>
    </source>
</evidence>
<keyword evidence="3" id="KW-1185">Reference proteome</keyword>
<keyword evidence="1" id="KW-0812">Transmembrane</keyword>
<dbReference type="AlphaFoldDB" id="A0A2P6RZW1"/>
<evidence type="ECO:0000313" key="2">
    <source>
        <dbReference type="EMBL" id="PRQ51980.1"/>
    </source>
</evidence>
<accession>A0A2P6RZW1</accession>